<sequence>MTPHQEGPRREPYSIQRLEAFSDGVFAIAITLLILDVRVPRDLPQTTRLADAMLAAWPSYFAFLTSFATIGIMWMNHHRLFRIIARADHALLIWNGLLLLGITFVPFPTALIAEYIQRPDQRTAAMVLGGTYVFLALMFNGLWWHAARGRRLLGEALDEAGVRAISRSYAIGPAAYLMTFLLALVNAPASLGLNLLLAAFYALPARLLPRPFR</sequence>
<evidence type="ECO:0000313" key="15">
    <source>
        <dbReference type="Proteomes" id="UP000318834"/>
    </source>
</evidence>
<feature type="transmembrane region" description="Helical" evidence="13">
    <location>
        <begin position="191"/>
        <end position="208"/>
    </location>
</feature>
<keyword evidence="6" id="KW-0631">Potassium channel</keyword>
<dbReference type="GO" id="GO:0016020">
    <property type="term" value="C:membrane"/>
    <property type="evidence" value="ECO:0007669"/>
    <property type="project" value="UniProtKB-SubCell"/>
</dbReference>
<evidence type="ECO:0000256" key="6">
    <source>
        <dbReference type="ARBA" id="ARBA00022826"/>
    </source>
</evidence>
<evidence type="ECO:0000256" key="5">
    <source>
        <dbReference type="ARBA" id="ARBA00022692"/>
    </source>
</evidence>
<feature type="transmembrane region" description="Helical" evidence="13">
    <location>
        <begin position="89"/>
        <end position="112"/>
    </location>
</feature>
<keyword evidence="10 13" id="KW-0472">Membrane</keyword>
<evidence type="ECO:0000256" key="2">
    <source>
        <dbReference type="ARBA" id="ARBA00006920"/>
    </source>
</evidence>
<keyword evidence="7" id="KW-0630">Potassium</keyword>
<feature type="transmembrane region" description="Helical" evidence="13">
    <location>
        <begin position="124"/>
        <end position="143"/>
    </location>
</feature>
<dbReference type="PANTHER" id="PTHR31462">
    <property type="entry name" value="ENDOSOMAL/LYSOSOMAL POTASSIUM CHANNEL TMEM175"/>
    <property type="match status" value="1"/>
</dbReference>
<dbReference type="AlphaFoldDB" id="A0A537IL31"/>
<dbReference type="EMBL" id="VBAP01000096">
    <property type="protein sequence ID" value="TMI71980.1"/>
    <property type="molecule type" value="Genomic_DNA"/>
</dbReference>
<dbReference type="GO" id="GO:0005267">
    <property type="term" value="F:potassium channel activity"/>
    <property type="evidence" value="ECO:0007669"/>
    <property type="project" value="UniProtKB-KW"/>
</dbReference>
<dbReference type="PANTHER" id="PTHR31462:SF5">
    <property type="entry name" value="ENDOSOMAL_LYSOSOMAL PROTON CHANNEL TMEM175"/>
    <property type="match status" value="1"/>
</dbReference>
<comment type="subcellular location">
    <subcellularLocation>
        <location evidence="1">Membrane</location>
        <topology evidence="1">Multi-pass membrane protein</topology>
    </subcellularLocation>
</comment>
<keyword evidence="5 13" id="KW-0812">Transmembrane</keyword>
<feature type="transmembrane region" description="Helical" evidence="13">
    <location>
        <begin position="57"/>
        <end position="77"/>
    </location>
</feature>
<keyword evidence="9" id="KW-0406">Ion transport</keyword>
<dbReference type="Proteomes" id="UP000318834">
    <property type="component" value="Unassembled WGS sequence"/>
</dbReference>
<dbReference type="InterPro" id="IPR010617">
    <property type="entry name" value="TMEM175-like"/>
</dbReference>
<reference evidence="14 15" key="1">
    <citation type="journal article" date="2019" name="Nat. Microbiol.">
        <title>Mediterranean grassland soil C-N compound turnover is dependent on rainfall and depth, and is mediated by genomically divergent microorganisms.</title>
        <authorList>
            <person name="Diamond S."/>
            <person name="Andeer P.F."/>
            <person name="Li Z."/>
            <person name="Crits-Christoph A."/>
            <person name="Burstein D."/>
            <person name="Anantharaman K."/>
            <person name="Lane K.R."/>
            <person name="Thomas B.C."/>
            <person name="Pan C."/>
            <person name="Northen T.R."/>
            <person name="Banfield J.F."/>
        </authorList>
    </citation>
    <scope>NUCLEOTIDE SEQUENCE [LARGE SCALE GENOMIC DNA]</scope>
    <source>
        <strain evidence="14">NP_8</strain>
    </source>
</reference>
<feature type="transmembrane region" description="Helical" evidence="13">
    <location>
        <begin position="20"/>
        <end position="37"/>
    </location>
</feature>
<comment type="catalytic activity">
    <reaction evidence="12">
        <text>K(+)(in) = K(+)(out)</text>
        <dbReference type="Rhea" id="RHEA:29463"/>
        <dbReference type="ChEBI" id="CHEBI:29103"/>
    </reaction>
</comment>
<comment type="similarity">
    <text evidence="2">Belongs to the TMEM175 family.</text>
</comment>
<name>A0A537IL31_9BACT</name>
<evidence type="ECO:0000256" key="10">
    <source>
        <dbReference type="ARBA" id="ARBA00023136"/>
    </source>
</evidence>
<evidence type="ECO:0000256" key="3">
    <source>
        <dbReference type="ARBA" id="ARBA00022448"/>
    </source>
</evidence>
<gene>
    <name evidence="14" type="ORF">E6H05_11730</name>
</gene>
<keyword evidence="3" id="KW-0813">Transport</keyword>
<dbReference type="GO" id="GO:0015252">
    <property type="term" value="F:proton channel activity"/>
    <property type="evidence" value="ECO:0007669"/>
    <property type="project" value="InterPro"/>
</dbReference>
<evidence type="ECO:0000256" key="13">
    <source>
        <dbReference type="SAM" id="Phobius"/>
    </source>
</evidence>
<keyword evidence="11" id="KW-0407">Ion channel</keyword>
<protein>
    <submittedName>
        <fullName evidence="14">DUF1211 domain-containing protein</fullName>
    </submittedName>
</protein>
<evidence type="ECO:0000256" key="12">
    <source>
        <dbReference type="ARBA" id="ARBA00034430"/>
    </source>
</evidence>
<dbReference type="Pfam" id="PF06736">
    <property type="entry name" value="TMEM175"/>
    <property type="match status" value="1"/>
</dbReference>
<keyword evidence="8 13" id="KW-1133">Transmembrane helix</keyword>
<evidence type="ECO:0000256" key="11">
    <source>
        <dbReference type="ARBA" id="ARBA00023303"/>
    </source>
</evidence>
<comment type="caution">
    <text evidence="14">The sequence shown here is derived from an EMBL/GenBank/DDBJ whole genome shotgun (WGS) entry which is preliminary data.</text>
</comment>
<evidence type="ECO:0000313" key="14">
    <source>
        <dbReference type="EMBL" id="TMI71980.1"/>
    </source>
</evidence>
<organism evidence="14 15">
    <name type="scientific">Candidatus Segetimicrobium genomatis</name>
    <dbReference type="NCBI Taxonomy" id="2569760"/>
    <lineage>
        <taxon>Bacteria</taxon>
        <taxon>Bacillati</taxon>
        <taxon>Candidatus Sysuimicrobiota</taxon>
        <taxon>Candidatus Sysuimicrobiia</taxon>
        <taxon>Candidatus Sysuimicrobiales</taxon>
        <taxon>Candidatus Segetimicrobiaceae</taxon>
        <taxon>Candidatus Segetimicrobium</taxon>
    </lineage>
</organism>
<keyword evidence="4" id="KW-0633">Potassium transport</keyword>
<accession>A0A537IL31</accession>
<evidence type="ECO:0000256" key="9">
    <source>
        <dbReference type="ARBA" id="ARBA00023065"/>
    </source>
</evidence>
<evidence type="ECO:0000256" key="8">
    <source>
        <dbReference type="ARBA" id="ARBA00022989"/>
    </source>
</evidence>
<evidence type="ECO:0000256" key="7">
    <source>
        <dbReference type="ARBA" id="ARBA00022958"/>
    </source>
</evidence>
<proteinExistence type="inferred from homology"/>
<evidence type="ECO:0000256" key="1">
    <source>
        <dbReference type="ARBA" id="ARBA00004141"/>
    </source>
</evidence>
<evidence type="ECO:0000256" key="4">
    <source>
        <dbReference type="ARBA" id="ARBA00022538"/>
    </source>
</evidence>